<evidence type="ECO:0000313" key="2">
    <source>
        <dbReference type="EMBL" id="HGT98600.1"/>
    </source>
</evidence>
<protein>
    <submittedName>
        <fullName evidence="2">Uncharacterized protein</fullName>
    </submittedName>
</protein>
<accession>A0A7J3MYR1</accession>
<comment type="caution">
    <text evidence="2">The sequence shown here is derived from an EMBL/GenBank/DDBJ whole genome shotgun (WGS) entry which is preliminary data.</text>
</comment>
<gene>
    <name evidence="1" type="ORF">ENT99_06945</name>
    <name evidence="2" type="ORF">ENU64_04140</name>
</gene>
<name>A0A7J3MYR1_9CREN</name>
<organism evidence="2">
    <name type="scientific">Ignisphaera aggregans</name>
    <dbReference type="NCBI Taxonomy" id="334771"/>
    <lineage>
        <taxon>Archaea</taxon>
        <taxon>Thermoproteota</taxon>
        <taxon>Thermoprotei</taxon>
        <taxon>Desulfurococcales</taxon>
        <taxon>Desulfurococcaceae</taxon>
        <taxon>Ignisphaera</taxon>
    </lineage>
</organism>
<dbReference type="EMBL" id="DTDH01000130">
    <property type="protein sequence ID" value="HGT98600.1"/>
    <property type="molecule type" value="Genomic_DNA"/>
</dbReference>
<evidence type="ECO:0000313" key="1">
    <source>
        <dbReference type="EMBL" id="HFQ79412.1"/>
    </source>
</evidence>
<dbReference type="AlphaFoldDB" id="A0A7J3MYR1"/>
<sequence>MTKKVKVYKTIGDYVALVMFAEDVVEILNILQRSLNKGEEDVEDAIRMINYFDTFYNIMKKKFKEYLTPKKNVSDIIRKRVLIDKIKLIKIDETRMVEVILDRSISLDEVLEILVSNNIEVEKA</sequence>
<reference evidence="2" key="1">
    <citation type="journal article" date="2020" name="mSystems">
        <title>Genome- and Community-Level Interaction Insights into Carbon Utilization and Element Cycling Functions of Hydrothermarchaeota in Hydrothermal Sediment.</title>
        <authorList>
            <person name="Zhou Z."/>
            <person name="Liu Y."/>
            <person name="Xu W."/>
            <person name="Pan J."/>
            <person name="Luo Z.H."/>
            <person name="Li M."/>
        </authorList>
    </citation>
    <scope>NUCLEOTIDE SEQUENCE [LARGE SCALE GENOMIC DNA]</scope>
    <source>
        <strain evidence="1">SpSt-629</strain>
        <strain evidence="2">SpSt-688</strain>
    </source>
</reference>
<proteinExistence type="predicted"/>
<dbReference type="EMBL" id="DTAU01000132">
    <property type="protein sequence ID" value="HFQ79412.1"/>
    <property type="molecule type" value="Genomic_DNA"/>
</dbReference>